<keyword evidence="3" id="KW-1185">Reference proteome</keyword>
<organism evidence="2 3">
    <name type="scientific">Portunus trituberculatus</name>
    <name type="common">Swimming crab</name>
    <name type="synonym">Neptunus trituberculatus</name>
    <dbReference type="NCBI Taxonomy" id="210409"/>
    <lineage>
        <taxon>Eukaryota</taxon>
        <taxon>Metazoa</taxon>
        <taxon>Ecdysozoa</taxon>
        <taxon>Arthropoda</taxon>
        <taxon>Crustacea</taxon>
        <taxon>Multicrustacea</taxon>
        <taxon>Malacostraca</taxon>
        <taxon>Eumalacostraca</taxon>
        <taxon>Eucarida</taxon>
        <taxon>Decapoda</taxon>
        <taxon>Pleocyemata</taxon>
        <taxon>Brachyura</taxon>
        <taxon>Eubrachyura</taxon>
        <taxon>Portunoidea</taxon>
        <taxon>Portunidae</taxon>
        <taxon>Portuninae</taxon>
        <taxon>Portunus</taxon>
    </lineage>
</organism>
<feature type="compositionally biased region" description="Basic and acidic residues" evidence="1">
    <location>
        <begin position="29"/>
        <end position="49"/>
    </location>
</feature>
<feature type="region of interest" description="Disordered" evidence="1">
    <location>
        <begin position="1"/>
        <end position="56"/>
    </location>
</feature>
<evidence type="ECO:0000256" key="1">
    <source>
        <dbReference type="SAM" id="MobiDB-lite"/>
    </source>
</evidence>
<sequence>MTQTREKKQGGANFTSAPRLDIHNGAGHSPDKRAESDKSGMGKGREARAAGEAWLT</sequence>
<dbReference type="Proteomes" id="UP000324222">
    <property type="component" value="Unassembled WGS sequence"/>
</dbReference>
<name>A0A5B7IP06_PORTR</name>
<protein>
    <submittedName>
        <fullName evidence="2">Uncharacterized protein</fullName>
    </submittedName>
</protein>
<gene>
    <name evidence="2" type="ORF">E2C01_081133</name>
</gene>
<dbReference type="AlphaFoldDB" id="A0A5B7IP06"/>
<comment type="caution">
    <text evidence="2">The sequence shown here is derived from an EMBL/GenBank/DDBJ whole genome shotgun (WGS) entry which is preliminary data.</text>
</comment>
<evidence type="ECO:0000313" key="2">
    <source>
        <dbReference type="EMBL" id="MPC86310.1"/>
    </source>
</evidence>
<evidence type="ECO:0000313" key="3">
    <source>
        <dbReference type="Proteomes" id="UP000324222"/>
    </source>
</evidence>
<accession>A0A5B7IP06</accession>
<reference evidence="2 3" key="1">
    <citation type="submission" date="2019-05" db="EMBL/GenBank/DDBJ databases">
        <title>Another draft genome of Portunus trituberculatus and its Hox gene families provides insights of decapod evolution.</title>
        <authorList>
            <person name="Jeong J.-H."/>
            <person name="Song I."/>
            <person name="Kim S."/>
            <person name="Choi T."/>
            <person name="Kim D."/>
            <person name="Ryu S."/>
            <person name="Kim W."/>
        </authorList>
    </citation>
    <scope>NUCLEOTIDE SEQUENCE [LARGE SCALE GENOMIC DNA]</scope>
    <source>
        <tissue evidence="2">Muscle</tissue>
    </source>
</reference>
<dbReference type="EMBL" id="VSRR010071087">
    <property type="protein sequence ID" value="MPC86310.1"/>
    <property type="molecule type" value="Genomic_DNA"/>
</dbReference>
<proteinExistence type="predicted"/>